<dbReference type="NCBIfam" id="NF006379">
    <property type="entry name" value="PRK08618.1"/>
    <property type="match status" value="1"/>
</dbReference>
<evidence type="ECO:0000256" key="1">
    <source>
        <dbReference type="ARBA" id="ARBA00008903"/>
    </source>
</evidence>
<dbReference type="Gene3D" id="3.40.50.720">
    <property type="entry name" value="NAD(P)-binding Rossmann-like Domain"/>
    <property type="match status" value="1"/>
</dbReference>
<dbReference type="FunFam" id="3.40.50.720:FF:000311">
    <property type="entry name" value="Ornithine cyclodeaminase"/>
    <property type="match status" value="1"/>
</dbReference>
<dbReference type="PANTHER" id="PTHR13812:SF19">
    <property type="entry name" value="KETIMINE REDUCTASE MU-CRYSTALLIN"/>
    <property type="match status" value="1"/>
</dbReference>
<name>A0A089QCY0_9LACO</name>
<dbReference type="AlphaFoldDB" id="A0A089QCY0"/>
<comment type="similarity">
    <text evidence="1">Belongs to the ornithine cyclodeaminase/mu-crystallin family.</text>
</comment>
<dbReference type="GO" id="GO:0008473">
    <property type="term" value="F:ornithine cyclodeaminase activity"/>
    <property type="evidence" value="ECO:0007669"/>
    <property type="project" value="UniProtKB-EC"/>
</dbReference>
<evidence type="ECO:0000313" key="3">
    <source>
        <dbReference type="Proteomes" id="UP000029488"/>
    </source>
</evidence>
<evidence type="ECO:0000313" key="2">
    <source>
        <dbReference type="EMBL" id="AIR10924.1"/>
    </source>
</evidence>
<dbReference type="Proteomes" id="UP000029488">
    <property type="component" value="Chromosome"/>
</dbReference>
<organism evidence="2 3">
    <name type="scientific">Ligilactobacillus salivarius</name>
    <dbReference type="NCBI Taxonomy" id="1624"/>
    <lineage>
        <taxon>Bacteria</taxon>
        <taxon>Bacillati</taxon>
        <taxon>Bacillota</taxon>
        <taxon>Bacilli</taxon>
        <taxon>Lactobacillales</taxon>
        <taxon>Lactobacillaceae</taxon>
        <taxon>Ligilactobacillus</taxon>
    </lineage>
</organism>
<dbReference type="PANTHER" id="PTHR13812">
    <property type="entry name" value="KETIMINE REDUCTASE MU-CRYSTALLIN"/>
    <property type="match status" value="1"/>
</dbReference>
<dbReference type="EMBL" id="CP007646">
    <property type="protein sequence ID" value="AIR10924.1"/>
    <property type="molecule type" value="Genomic_DNA"/>
</dbReference>
<dbReference type="EC" id="4.3.1.12" evidence="2"/>
<dbReference type="GO" id="GO:0019752">
    <property type="term" value="P:carboxylic acid metabolic process"/>
    <property type="evidence" value="ECO:0007669"/>
    <property type="project" value="UniProtKB-ARBA"/>
</dbReference>
<dbReference type="Gene3D" id="3.30.1780.10">
    <property type="entry name" value="ornithine cyclodeaminase, domain 1"/>
    <property type="match status" value="1"/>
</dbReference>
<dbReference type="PIRSF" id="PIRSF001439">
    <property type="entry name" value="CryM"/>
    <property type="match status" value="1"/>
</dbReference>
<dbReference type="Pfam" id="PF02423">
    <property type="entry name" value="OCD_Mu_crystall"/>
    <property type="match status" value="1"/>
</dbReference>
<dbReference type="RefSeq" id="WP_044005069.1">
    <property type="nucleotide sequence ID" value="NZ_CP007646.1"/>
</dbReference>
<dbReference type="GO" id="GO:0016491">
    <property type="term" value="F:oxidoreductase activity"/>
    <property type="evidence" value="ECO:0007669"/>
    <property type="project" value="UniProtKB-ARBA"/>
</dbReference>
<dbReference type="GO" id="GO:0005737">
    <property type="term" value="C:cytoplasm"/>
    <property type="evidence" value="ECO:0007669"/>
    <property type="project" value="TreeGrafter"/>
</dbReference>
<reference evidence="2 3" key="1">
    <citation type="journal article" date="2014" name="BMC Genomics">
        <title>Unusual genome complexity in Lactobacillus salivarius JCM1046.</title>
        <authorList>
            <person name="Raftis E.J."/>
            <person name="Forde B.M."/>
            <person name="Claesson M.J."/>
            <person name="O'Toole P.W."/>
        </authorList>
    </citation>
    <scope>NUCLEOTIDE SEQUENCE [LARGE SCALE GENOMIC DNA]</scope>
    <source>
        <strain evidence="2 3">JCM1046</strain>
    </source>
</reference>
<gene>
    <name evidence="2" type="ORF">LSJ_1259c</name>
</gene>
<keyword evidence="2" id="KW-0456">Lyase</keyword>
<proteinExistence type="inferred from homology"/>
<dbReference type="KEGG" id="lsj:LSJ_1259c"/>
<accession>A0A089QCY0</accession>
<protein>
    <submittedName>
        <fullName evidence="2">Ornithine cyclodeaminase</fullName>
        <ecNumber evidence="2">4.3.1.12</ecNumber>
    </submittedName>
</protein>
<sequence>MLILKKDDIKKCFTMRDAIESDKEALEIYSEGKAKVPLRTNINIDEKNGQNLYMPAYVGGNQAAAGLKIVSVYPDNISKGLPSVPATVITLDADTGELGAVIEGTYLTQLRTGAVQGAATELLARKDAKVGALIGTGGQAATQLEAMIEVRDLEEIRIFDIDFSRAKKFAELMADKFNKNIYPCQTAKECVENADIITTVTTSKRATFNDEWVKPGAHINGIGAYTPEMCEIPCETIKRAKTIVFDTLDGVWQEAGDFIQPLNKGEISKDMITGELGQLVAGKIKGRTSDDEITIFKTVRTAVLDVYIADKIVKKAQANGYGHEFELN</sequence>
<dbReference type="InterPro" id="IPR023401">
    <property type="entry name" value="ODC_N"/>
</dbReference>
<dbReference type="InterPro" id="IPR036291">
    <property type="entry name" value="NAD(P)-bd_dom_sf"/>
</dbReference>
<dbReference type="SUPFAM" id="SSF51735">
    <property type="entry name" value="NAD(P)-binding Rossmann-fold domains"/>
    <property type="match status" value="1"/>
</dbReference>
<dbReference type="InterPro" id="IPR003462">
    <property type="entry name" value="ODC_Mu_crystall"/>
</dbReference>